<evidence type="ECO:0000259" key="3">
    <source>
        <dbReference type="PROSITE" id="PS50125"/>
    </source>
</evidence>
<reference evidence="4 5" key="1">
    <citation type="submission" date="2024-03" db="EMBL/GenBank/DDBJ databases">
        <title>The Acrasis kona genome and developmental transcriptomes reveal deep origins of eukaryotic multicellular pathways.</title>
        <authorList>
            <person name="Sheikh S."/>
            <person name="Fu C.-J."/>
            <person name="Brown M.W."/>
            <person name="Baldauf S.L."/>
        </authorList>
    </citation>
    <scope>NUCLEOTIDE SEQUENCE [LARGE SCALE GENOMIC DNA]</scope>
    <source>
        <strain evidence="4 5">ATCC MYA-3509</strain>
    </source>
</reference>
<evidence type="ECO:0000313" key="4">
    <source>
        <dbReference type="EMBL" id="KAL0486168.1"/>
    </source>
</evidence>
<keyword evidence="2" id="KW-1133">Transmembrane helix</keyword>
<feature type="region of interest" description="Disordered" evidence="1">
    <location>
        <begin position="1"/>
        <end position="22"/>
    </location>
</feature>
<dbReference type="AlphaFoldDB" id="A0AAW2Z8K8"/>
<dbReference type="GO" id="GO:0035556">
    <property type="term" value="P:intracellular signal transduction"/>
    <property type="evidence" value="ECO:0007669"/>
    <property type="project" value="InterPro"/>
</dbReference>
<sequence length="751" mass="85009">MTTESDQEPEGSTHKRCSALHTAPPSLVPLESRNADKVRLESVLEMPPSIANMDAFKVRAKNQDINRNKFHPMTVRSILLLVFLIQGIICFGCTWALLYSSGQFAINDAVQVERKETYRITYHFVEDYMGFAPNLLRLINSSATNGRVDLLNLDNVKYFLITLQNSLADAEFIYGNINRTIITVNQTTVLRVDDDQEKDFYSQSIYDNRTLGPITKHRLQNRVPLTSYQWFTNSNKTQLFNWSPVFPVMGVNYIAASTPIYKDYTKPLNQQNFLGAMAVLFNLDKIDSKLDDLAPYLGSGIIFIVDSRARIISGVSSIGPKYNSDGSRLSCIMSSDPVVRNLCELIFLQNITNGQVMDGDFSFLASRYSDVLNFTCWVIVALPNRNFGSMIFATSAWMAVFSIVVVAIGSLAIVLVTRAITSPLLYIKSELKHISNLIFDRDAHRVSPLWEVNRIQSSVKVMKNTLQTFQKYVPFAIVHKIIKDSTIAELGMKHRNVTVLYAGLFGFSMMADKEEPSRLLCIVHSYFEEVIGLIESHGGMVDKLVGDCVMAIFNTWFEPIQDHALQACRAAHACQVRLRMLRDVWRKKQFPNDLKMRIGVNTGDVLLGNMGTKKKLNFTAIGPVVSAACRLEKLNKRFCTHILIGEQTFNIVKDLFLCEWVSYVAHKDKTDACCVYRLVAPIEECNVRMKGIQNHLESAKRSYFDGDFKNTLKCCEFVSDEVIKLGSNDMHYKFVIDIVSNAKKRISNKNN</sequence>
<evidence type="ECO:0000313" key="5">
    <source>
        <dbReference type="Proteomes" id="UP001431209"/>
    </source>
</evidence>
<accession>A0AAW2Z8K8</accession>
<evidence type="ECO:0000256" key="1">
    <source>
        <dbReference type="SAM" id="MobiDB-lite"/>
    </source>
</evidence>
<protein>
    <submittedName>
        <fullName evidence="4">Adenylate cyclase</fullName>
    </submittedName>
</protein>
<proteinExistence type="predicted"/>
<dbReference type="InterPro" id="IPR050697">
    <property type="entry name" value="Adenylyl/Guanylyl_Cyclase_3/4"/>
</dbReference>
<dbReference type="InterPro" id="IPR029787">
    <property type="entry name" value="Nucleotide_cyclase"/>
</dbReference>
<name>A0AAW2Z8K8_9EUKA</name>
<feature type="transmembrane region" description="Helical" evidence="2">
    <location>
        <begin position="396"/>
        <end position="416"/>
    </location>
</feature>
<feature type="domain" description="Guanylate cyclase" evidence="3">
    <location>
        <begin position="498"/>
        <end position="632"/>
    </location>
</feature>
<dbReference type="Pfam" id="PF00211">
    <property type="entry name" value="Guanylate_cyc"/>
    <property type="match status" value="1"/>
</dbReference>
<comment type="caution">
    <text evidence="4">The sequence shown here is derived from an EMBL/GenBank/DDBJ whole genome shotgun (WGS) entry which is preliminary data.</text>
</comment>
<feature type="transmembrane region" description="Helical" evidence="2">
    <location>
        <begin position="77"/>
        <end position="98"/>
    </location>
</feature>
<dbReference type="Proteomes" id="UP001431209">
    <property type="component" value="Unassembled WGS sequence"/>
</dbReference>
<dbReference type="EMBL" id="JAOPGA020001203">
    <property type="protein sequence ID" value="KAL0486168.1"/>
    <property type="molecule type" value="Genomic_DNA"/>
</dbReference>
<dbReference type="GO" id="GO:0009190">
    <property type="term" value="P:cyclic nucleotide biosynthetic process"/>
    <property type="evidence" value="ECO:0007669"/>
    <property type="project" value="InterPro"/>
</dbReference>
<dbReference type="InterPro" id="IPR001054">
    <property type="entry name" value="A/G_cyclase"/>
</dbReference>
<dbReference type="PANTHER" id="PTHR43081">
    <property type="entry name" value="ADENYLATE CYCLASE, TERMINAL-DIFFERENTIATION SPECIFIC-RELATED"/>
    <property type="match status" value="1"/>
</dbReference>
<evidence type="ECO:0000256" key="2">
    <source>
        <dbReference type="SAM" id="Phobius"/>
    </source>
</evidence>
<dbReference type="PANTHER" id="PTHR43081:SF1">
    <property type="entry name" value="ADENYLATE CYCLASE, TERMINAL-DIFFERENTIATION SPECIFIC"/>
    <property type="match status" value="1"/>
</dbReference>
<organism evidence="4 5">
    <name type="scientific">Acrasis kona</name>
    <dbReference type="NCBI Taxonomy" id="1008807"/>
    <lineage>
        <taxon>Eukaryota</taxon>
        <taxon>Discoba</taxon>
        <taxon>Heterolobosea</taxon>
        <taxon>Tetramitia</taxon>
        <taxon>Eutetramitia</taxon>
        <taxon>Acrasidae</taxon>
        <taxon>Acrasis</taxon>
    </lineage>
</organism>
<keyword evidence="5" id="KW-1185">Reference proteome</keyword>
<dbReference type="CDD" id="cd07302">
    <property type="entry name" value="CHD"/>
    <property type="match status" value="1"/>
</dbReference>
<gene>
    <name evidence="4" type="ORF">AKO1_001837</name>
</gene>
<dbReference type="SUPFAM" id="SSF55073">
    <property type="entry name" value="Nucleotide cyclase"/>
    <property type="match status" value="1"/>
</dbReference>
<dbReference type="PROSITE" id="PS50125">
    <property type="entry name" value="GUANYLATE_CYCLASE_2"/>
    <property type="match status" value="1"/>
</dbReference>
<keyword evidence="2" id="KW-0812">Transmembrane</keyword>
<dbReference type="SMART" id="SM00044">
    <property type="entry name" value="CYCc"/>
    <property type="match status" value="1"/>
</dbReference>
<keyword evidence="2" id="KW-0472">Membrane</keyword>
<dbReference type="Gene3D" id="3.30.70.1230">
    <property type="entry name" value="Nucleotide cyclase"/>
    <property type="match status" value="1"/>
</dbReference>